<dbReference type="STRING" id="1387353.BSF38_01157"/>
<proteinExistence type="predicted"/>
<dbReference type="EMBL" id="CP019082">
    <property type="protein sequence ID" value="APW59726.1"/>
    <property type="molecule type" value="Genomic_DNA"/>
</dbReference>
<accession>A0A1U7CLE1</accession>
<evidence type="ECO:0000313" key="3">
    <source>
        <dbReference type="Proteomes" id="UP000186309"/>
    </source>
</evidence>
<protein>
    <submittedName>
        <fullName evidence="2">Uncharacterized protein</fullName>
    </submittedName>
</protein>
<evidence type="ECO:0000256" key="1">
    <source>
        <dbReference type="SAM" id="SignalP"/>
    </source>
</evidence>
<evidence type="ECO:0000313" key="2">
    <source>
        <dbReference type="EMBL" id="APW59726.1"/>
    </source>
</evidence>
<dbReference type="RefSeq" id="WP_076343868.1">
    <property type="nucleotide sequence ID" value="NZ_CP019082.1"/>
</dbReference>
<keyword evidence="1" id="KW-0732">Signal</keyword>
<gene>
    <name evidence="2" type="ORF">BSF38_01157</name>
</gene>
<dbReference type="AlphaFoldDB" id="A0A1U7CLE1"/>
<dbReference type="OrthoDB" id="224295at2"/>
<organism evidence="2 3">
    <name type="scientific">Paludisphaera borealis</name>
    <dbReference type="NCBI Taxonomy" id="1387353"/>
    <lineage>
        <taxon>Bacteria</taxon>
        <taxon>Pseudomonadati</taxon>
        <taxon>Planctomycetota</taxon>
        <taxon>Planctomycetia</taxon>
        <taxon>Isosphaerales</taxon>
        <taxon>Isosphaeraceae</taxon>
        <taxon>Paludisphaera</taxon>
    </lineage>
</organism>
<reference evidence="3" key="1">
    <citation type="submission" date="2016-12" db="EMBL/GenBank/DDBJ databases">
        <title>Comparative genomics of four Isosphaeraceae planctomycetes: a common pool of plasmids and glycoside hydrolase genes.</title>
        <authorList>
            <person name="Ivanova A."/>
        </authorList>
    </citation>
    <scope>NUCLEOTIDE SEQUENCE [LARGE SCALE GENOMIC DNA]</scope>
    <source>
        <strain evidence="3">PX4</strain>
    </source>
</reference>
<feature type="signal peptide" evidence="1">
    <location>
        <begin position="1"/>
        <end position="27"/>
    </location>
</feature>
<name>A0A1U7CLE1_9BACT</name>
<feature type="chain" id="PRO_5012504810" evidence="1">
    <location>
        <begin position="28"/>
        <end position="792"/>
    </location>
</feature>
<dbReference type="Proteomes" id="UP000186309">
    <property type="component" value="Chromosome"/>
</dbReference>
<keyword evidence="3" id="KW-1185">Reference proteome</keyword>
<sequence>MNALGRCFIVVLLTVAALGLPPSPSLADDSAAEFAKRLDSFPIVDEIDPVAQPPMHQFPTDAGKVVTVLGRQARTLPMDDAPKVMAWVIGKGKDLKPGAAYVLEIEYPDDAPRSIFIANRGADLVRGFSTGSAVGDARQQYVQPSIESLDYPQTGRWQRYRTIFFLHDRFQGLHGQRDSKPGGRPFGPADGFHVVVFQSKKLNDPRSQGAAIGRIRLRAVPDVTALYANVEYPSDDLPRRRVFFREEMADEAVHAKEAVDRGVADPVEWLMYKAKTSRVLAMNTFAKDLLEFGFNQGWDSGDENWVMNAQPPLNDVWDRLVPRIAAEGLDLLPYYEYKGAIGSESAKPQSLAWQRRAEKLYHNLPNSRYTPVWWTEPHNADLTDPDTLTDARRLLDKTVIAHKGKARFAGAWFRVRDNHLPISFSDAAVARFRADFPDDALAKTASRAALIASHEGDRALYNRYIAWWLTRRAGFLEALADHLSKGLGDDMIKLMFTPWTSEQIPMLRDPESGPSGHPDQVTTDDPAWWDAFARTQPDSSWFRWALSPSAFDKVVRENHYGTSLIFRETIDPPHRTESFHSAPGGDPEHYRDSRRVMLTYPIGRLFTVASPESINSYRTKAGLAAIHHYTLNEDDHDRTKGGSNLPFDGQAGYVAADVDRAGPFVRLLEARAVAQADPTNLGMLCASSFSTGFPEYVRRFNQAYLSVPALPSTVAPGACKDAEIVVREVPAGKQSVYYYVINTSMRPKTGAAVTFAARGSLRDLVDHRDLDAGAVTLDLDPGELRSYLVRSR</sequence>
<dbReference type="KEGG" id="pbor:BSF38_01157"/>